<evidence type="ECO:0000313" key="2">
    <source>
        <dbReference type="EMBL" id="KZS38807.1"/>
    </source>
</evidence>
<organism evidence="2 3">
    <name type="scientific">Aquimarina aggregata</name>
    <dbReference type="NCBI Taxonomy" id="1642818"/>
    <lineage>
        <taxon>Bacteria</taxon>
        <taxon>Pseudomonadati</taxon>
        <taxon>Bacteroidota</taxon>
        <taxon>Flavobacteriia</taxon>
        <taxon>Flavobacteriales</taxon>
        <taxon>Flavobacteriaceae</taxon>
        <taxon>Aquimarina</taxon>
    </lineage>
</organism>
<sequence>MRKMILLFIIVLSSCVNDDDGTSSPLPELTFEGKNTFGCTIDGVNFLPRESGFNLNDPIPELTSQYVFINLDAPNGYWFSIFADNEVLSQSITIERILSDMPLTERVYTFGNQEHGVLNADYQTIGDIVTNEYGNDFRRWTNYATTNQTAGELNIIKLDQDKQILSGTFWFDCVDPEGNIVKIRNGRFDVKYKNYY</sequence>
<dbReference type="PROSITE" id="PS51257">
    <property type="entry name" value="PROKAR_LIPOPROTEIN"/>
    <property type="match status" value="1"/>
</dbReference>
<reference evidence="2 3" key="1">
    <citation type="submission" date="2016-01" db="EMBL/GenBank/DDBJ databases">
        <title>The draft genome sequence of Aquimarina sp. RZW4-3-2.</title>
        <authorList>
            <person name="Wang Y."/>
        </authorList>
    </citation>
    <scope>NUCLEOTIDE SEQUENCE [LARGE SCALE GENOMIC DNA]</scope>
    <source>
        <strain evidence="2 3">RZW4-3-2</strain>
    </source>
</reference>
<dbReference type="Proteomes" id="UP000076715">
    <property type="component" value="Unassembled WGS sequence"/>
</dbReference>
<gene>
    <name evidence="2" type="ORF">AWE51_14580</name>
</gene>
<evidence type="ECO:0000256" key="1">
    <source>
        <dbReference type="SAM" id="SignalP"/>
    </source>
</evidence>
<dbReference type="EMBL" id="LQRT01000046">
    <property type="protein sequence ID" value="KZS38807.1"/>
    <property type="molecule type" value="Genomic_DNA"/>
</dbReference>
<keyword evidence="1" id="KW-0732">Signal</keyword>
<feature type="chain" id="PRO_5007840873" description="Lipoprotein" evidence="1">
    <location>
        <begin position="19"/>
        <end position="196"/>
    </location>
</feature>
<accession>A0A162XW59</accession>
<dbReference type="AlphaFoldDB" id="A0A162XW59"/>
<dbReference type="RefSeq" id="WP_066318588.1">
    <property type="nucleotide sequence ID" value="NZ_LQRT01000046.1"/>
</dbReference>
<evidence type="ECO:0008006" key="4">
    <source>
        <dbReference type="Google" id="ProtNLM"/>
    </source>
</evidence>
<protein>
    <recommendedName>
        <fullName evidence="4">Lipoprotein</fullName>
    </recommendedName>
</protein>
<evidence type="ECO:0000313" key="3">
    <source>
        <dbReference type="Proteomes" id="UP000076715"/>
    </source>
</evidence>
<dbReference type="STRING" id="1642818.AWE51_14580"/>
<feature type="signal peptide" evidence="1">
    <location>
        <begin position="1"/>
        <end position="18"/>
    </location>
</feature>
<name>A0A162XW59_9FLAO</name>
<dbReference type="OrthoDB" id="881763at2"/>
<proteinExistence type="predicted"/>
<comment type="caution">
    <text evidence="2">The sequence shown here is derived from an EMBL/GenBank/DDBJ whole genome shotgun (WGS) entry which is preliminary data.</text>
</comment>
<keyword evidence="3" id="KW-1185">Reference proteome</keyword>